<dbReference type="Pfam" id="PF07694">
    <property type="entry name" value="5TM-5TMR_LYT"/>
    <property type="match status" value="1"/>
</dbReference>
<feature type="transmembrane region" description="Helical" evidence="14">
    <location>
        <begin position="65"/>
        <end position="91"/>
    </location>
</feature>
<sequence>MAEKLLLHTLIVLCPLFLYTIFFEKREGGGVYRPYLCATLQGAAVVLCMSFPIQANGFNWDLRYVPLLLTFLYGGLVPSGIVLAVILVFRLLLGGDAVAYGMVGAVLIAGFYFLLAGKFQTLRPRQRVLAAMGISLVSCVFPFGLFFLYHGWNGAMEQGSVNLVLFALFQAAAAGFAVSLTERTREINLMRREIQRAEKLNILGELAASVAHEVRNPLTVVKGFLQIMNEEQNEKHRGYTQLILSELGRAESIINDYLNFAKPQMQKVAVLHVVDVVNEVVTLLYSYGMKNGVEVECCPLDGLYIRTDKNQLKQALINLVKNAIEATPTGGLVQVCLAEEKGMAVITIHDTGKGMSKDQLARLGSLFYTTKDKGTGLGTMVSLRIIESMNGKAQYHSTPGVGTEVTVSLPLCDV</sequence>
<keyword evidence="9" id="KW-0418">Kinase</keyword>
<dbReference type="InterPro" id="IPR003594">
    <property type="entry name" value="HATPase_dom"/>
</dbReference>
<feature type="transmembrane region" description="Helical" evidence="14">
    <location>
        <begin position="161"/>
        <end position="181"/>
    </location>
</feature>
<keyword evidence="7 14" id="KW-0812">Transmembrane</keyword>
<evidence type="ECO:0000256" key="6">
    <source>
        <dbReference type="ARBA" id="ARBA00022679"/>
    </source>
</evidence>
<dbReference type="InterPro" id="IPR036890">
    <property type="entry name" value="HATPase_C_sf"/>
</dbReference>
<dbReference type="EMBL" id="JAPMLT010000002">
    <property type="protein sequence ID" value="MCX7569238.1"/>
    <property type="molecule type" value="Genomic_DNA"/>
</dbReference>
<keyword evidence="6" id="KW-0808">Transferase</keyword>
<evidence type="ECO:0000313" key="16">
    <source>
        <dbReference type="EMBL" id="MCX7569238.1"/>
    </source>
</evidence>
<feature type="domain" description="Histidine kinase" evidence="15">
    <location>
        <begin position="209"/>
        <end position="413"/>
    </location>
</feature>
<keyword evidence="11 14" id="KW-1133">Transmembrane helix</keyword>
<proteinExistence type="predicted"/>
<dbReference type="PANTHER" id="PTHR43065:SF46">
    <property type="entry name" value="C4-DICARBOXYLATE TRANSPORT SENSOR PROTEIN DCTB"/>
    <property type="match status" value="1"/>
</dbReference>
<dbReference type="PRINTS" id="PR00344">
    <property type="entry name" value="BCTRLSENSOR"/>
</dbReference>
<dbReference type="Gene3D" id="1.10.287.130">
    <property type="match status" value="1"/>
</dbReference>
<protein>
    <recommendedName>
        <fullName evidence="3">histidine kinase</fullName>
        <ecNumber evidence="3">2.7.13.3</ecNumber>
    </recommendedName>
</protein>
<reference evidence="16 17" key="1">
    <citation type="submission" date="2022-11" db="EMBL/GenBank/DDBJ databases">
        <title>Study of microbial diversity in lake waters.</title>
        <authorList>
            <person name="Zhang J."/>
        </authorList>
    </citation>
    <scope>NUCLEOTIDE SEQUENCE [LARGE SCALE GENOMIC DNA]</scope>
    <source>
        <strain evidence="16 17">DT12</strain>
    </source>
</reference>
<evidence type="ECO:0000256" key="12">
    <source>
        <dbReference type="ARBA" id="ARBA00023012"/>
    </source>
</evidence>
<organism evidence="16 17">
    <name type="scientific">Tumebacillus lacus</name>
    <dbReference type="NCBI Taxonomy" id="2995335"/>
    <lineage>
        <taxon>Bacteria</taxon>
        <taxon>Bacillati</taxon>
        <taxon>Bacillota</taxon>
        <taxon>Bacilli</taxon>
        <taxon>Bacillales</taxon>
        <taxon>Alicyclobacillaceae</taxon>
        <taxon>Tumebacillus</taxon>
    </lineage>
</organism>
<dbReference type="Pfam" id="PF02518">
    <property type="entry name" value="HATPase_c"/>
    <property type="match status" value="1"/>
</dbReference>
<evidence type="ECO:0000259" key="15">
    <source>
        <dbReference type="PROSITE" id="PS50109"/>
    </source>
</evidence>
<evidence type="ECO:0000256" key="2">
    <source>
        <dbReference type="ARBA" id="ARBA00004651"/>
    </source>
</evidence>
<evidence type="ECO:0000313" key="17">
    <source>
        <dbReference type="Proteomes" id="UP001208017"/>
    </source>
</evidence>
<feature type="transmembrane region" description="Helical" evidence="14">
    <location>
        <begin position="97"/>
        <end position="116"/>
    </location>
</feature>
<evidence type="ECO:0000256" key="9">
    <source>
        <dbReference type="ARBA" id="ARBA00022777"/>
    </source>
</evidence>
<comment type="caution">
    <text evidence="16">The sequence shown here is derived from an EMBL/GenBank/DDBJ whole genome shotgun (WGS) entry which is preliminary data.</text>
</comment>
<dbReference type="SMART" id="SM00387">
    <property type="entry name" value="HATPase_c"/>
    <property type="match status" value="1"/>
</dbReference>
<evidence type="ECO:0000256" key="4">
    <source>
        <dbReference type="ARBA" id="ARBA00022475"/>
    </source>
</evidence>
<dbReference type="InterPro" id="IPR005467">
    <property type="entry name" value="His_kinase_dom"/>
</dbReference>
<evidence type="ECO:0000256" key="5">
    <source>
        <dbReference type="ARBA" id="ARBA00022553"/>
    </source>
</evidence>
<evidence type="ECO:0000256" key="13">
    <source>
        <dbReference type="ARBA" id="ARBA00023136"/>
    </source>
</evidence>
<keyword evidence="4" id="KW-1003">Cell membrane</keyword>
<dbReference type="SUPFAM" id="SSF47384">
    <property type="entry name" value="Homodimeric domain of signal transducing histidine kinase"/>
    <property type="match status" value="1"/>
</dbReference>
<comment type="catalytic activity">
    <reaction evidence="1">
        <text>ATP + protein L-histidine = ADP + protein N-phospho-L-histidine.</text>
        <dbReference type="EC" id="2.7.13.3"/>
    </reaction>
</comment>
<evidence type="ECO:0000256" key="11">
    <source>
        <dbReference type="ARBA" id="ARBA00022989"/>
    </source>
</evidence>
<evidence type="ECO:0000256" key="10">
    <source>
        <dbReference type="ARBA" id="ARBA00022840"/>
    </source>
</evidence>
<keyword evidence="17" id="KW-1185">Reference proteome</keyword>
<dbReference type="EC" id="2.7.13.3" evidence="3"/>
<feature type="transmembrane region" description="Helical" evidence="14">
    <location>
        <begin position="35"/>
        <end position="53"/>
    </location>
</feature>
<gene>
    <name evidence="16" type="ORF">OS242_04635</name>
</gene>
<evidence type="ECO:0000256" key="14">
    <source>
        <dbReference type="SAM" id="Phobius"/>
    </source>
</evidence>
<evidence type="ECO:0000256" key="1">
    <source>
        <dbReference type="ARBA" id="ARBA00000085"/>
    </source>
</evidence>
<dbReference type="InterPro" id="IPR004358">
    <property type="entry name" value="Sig_transdc_His_kin-like_C"/>
</dbReference>
<dbReference type="Proteomes" id="UP001208017">
    <property type="component" value="Unassembled WGS sequence"/>
</dbReference>
<keyword evidence="10 16" id="KW-0067">ATP-binding</keyword>
<comment type="subcellular location">
    <subcellularLocation>
        <location evidence="2">Cell membrane</location>
        <topology evidence="2">Multi-pass membrane protein</topology>
    </subcellularLocation>
</comment>
<dbReference type="GO" id="GO:0005524">
    <property type="term" value="F:ATP binding"/>
    <property type="evidence" value="ECO:0007669"/>
    <property type="project" value="UniProtKB-KW"/>
</dbReference>
<dbReference type="RefSeq" id="WP_267150488.1">
    <property type="nucleotide sequence ID" value="NZ_JAPMLT010000002.1"/>
</dbReference>
<feature type="transmembrane region" description="Helical" evidence="14">
    <location>
        <begin position="5"/>
        <end position="23"/>
    </location>
</feature>
<dbReference type="PROSITE" id="PS50109">
    <property type="entry name" value="HIS_KIN"/>
    <property type="match status" value="1"/>
</dbReference>
<accession>A0ABT3WX31</accession>
<keyword evidence="8" id="KW-0547">Nucleotide-binding</keyword>
<dbReference type="InterPro" id="IPR036097">
    <property type="entry name" value="HisK_dim/P_sf"/>
</dbReference>
<keyword evidence="13 14" id="KW-0472">Membrane</keyword>
<dbReference type="SUPFAM" id="SSF55874">
    <property type="entry name" value="ATPase domain of HSP90 chaperone/DNA topoisomerase II/histidine kinase"/>
    <property type="match status" value="1"/>
</dbReference>
<dbReference type="Gene3D" id="3.30.565.10">
    <property type="entry name" value="Histidine kinase-like ATPase, C-terminal domain"/>
    <property type="match status" value="1"/>
</dbReference>
<feature type="transmembrane region" description="Helical" evidence="14">
    <location>
        <begin position="128"/>
        <end position="149"/>
    </location>
</feature>
<evidence type="ECO:0000256" key="7">
    <source>
        <dbReference type="ARBA" id="ARBA00022692"/>
    </source>
</evidence>
<evidence type="ECO:0000256" key="3">
    <source>
        <dbReference type="ARBA" id="ARBA00012438"/>
    </source>
</evidence>
<dbReference type="InterPro" id="IPR003661">
    <property type="entry name" value="HisK_dim/P_dom"/>
</dbReference>
<dbReference type="CDD" id="cd00082">
    <property type="entry name" value="HisKA"/>
    <property type="match status" value="1"/>
</dbReference>
<dbReference type="InterPro" id="IPR011620">
    <property type="entry name" value="Sig_transdc_His_kinase_LytS_TM"/>
</dbReference>
<name>A0ABT3WX31_9BACL</name>
<keyword evidence="12" id="KW-0902">Two-component regulatory system</keyword>
<dbReference type="Pfam" id="PF00512">
    <property type="entry name" value="HisKA"/>
    <property type="match status" value="1"/>
</dbReference>
<dbReference type="PANTHER" id="PTHR43065">
    <property type="entry name" value="SENSOR HISTIDINE KINASE"/>
    <property type="match status" value="1"/>
</dbReference>
<keyword evidence="5" id="KW-0597">Phosphoprotein</keyword>
<dbReference type="SMART" id="SM00388">
    <property type="entry name" value="HisKA"/>
    <property type="match status" value="1"/>
</dbReference>
<evidence type="ECO:0000256" key="8">
    <source>
        <dbReference type="ARBA" id="ARBA00022741"/>
    </source>
</evidence>